<proteinExistence type="predicted"/>
<evidence type="ECO:0000313" key="2">
    <source>
        <dbReference type="Proteomes" id="UP000502823"/>
    </source>
</evidence>
<dbReference type="Proteomes" id="UP000502823">
    <property type="component" value="Unassembled WGS sequence"/>
</dbReference>
<reference evidence="2" key="1">
    <citation type="submission" date="2020-01" db="EMBL/GenBank/DDBJ databases">
        <title>Draft genome sequence of the Termite Coptotermes fromosanus.</title>
        <authorList>
            <person name="Itakura S."/>
            <person name="Yosikawa Y."/>
            <person name="Umezawa K."/>
        </authorList>
    </citation>
    <scope>NUCLEOTIDE SEQUENCE [LARGE SCALE GENOMIC DNA]</scope>
</reference>
<accession>A0A6L2PYB5</accession>
<gene>
    <name evidence="1" type="ORF">Cfor_05147</name>
</gene>
<keyword evidence="2" id="KW-1185">Reference proteome</keyword>
<organism evidence="1 2">
    <name type="scientific">Coptotermes formosanus</name>
    <name type="common">Formosan subterranean termite</name>
    <dbReference type="NCBI Taxonomy" id="36987"/>
    <lineage>
        <taxon>Eukaryota</taxon>
        <taxon>Metazoa</taxon>
        <taxon>Ecdysozoa</taxon>
        <taxon>Arthropoda</taxon>
        <taxon>Hexapoda</taxon>
        <taxon>Insecta</taxon>
        <taxon>Pterygota</taxon>
        <taxon>Neoptera</taxon>
        <taxon>Polyneoptera</taxon>
        <taxon>Dictyoptera</taxon>
        <taxon>Blattodea</taxon>
        <taxon>Blattoidea</taxon>
        <taxon>Termitoidae</taxon>
        <taxon>Rhinotermitidae</taxon>
        <taxon>Coptotermes</taxon>
    </lineage>
</organism>
<dbReference type="InParanoid" id="A0A6L2PYB5"/>
<dbReference type="EMBL" id="BLKM01009699">
    <property type="protein sequence ID" value="GFG37631.1"/>
    <property type="molecule type" value="Genomic_DNA"/>
</dbReference>
<dbReference type="OrthoDB" id="10018421at2759"/>
<comment type="caution">
    <text evidence="1">The sequence shown here is derived from an EMBL/GenBank/DDBJ whole genome shotgun (WGS) entry which is preliminary data.</text>
</comment>
<name>A0A6L2PYB5_COPFO</name>
<protein>
    <submittedName>
        <fullName evidence="1">Uncharacterized protein</fullName>
    </submittedName>
</protein>
<dbReference type="AlphaFoldDB" id="A0A6L2PYB5"/>
<feature type="non-terminal residue" evidence="1">
    <location>
        <position position="1"/>
    </location>
</feature>
<sequence length="98" mass="11346">VLISTASALVENFPSRFDRVARGSQLSPVITNIFTEDFEERATQQVTLRPLCWFWYMGNTFVIWPHGPQVLVPPEWPTWEHPVHQGDTKIKLPSFSQH</sequence>
<evidence type="ECO:0000313" key="1">
    <source>
        <dbReference type="EMBL" id="GFG37631.1"/>
    </source>
</evidence>